<keyword evidence="5" id="KW-0238">DNA-binding</keyword>
<dbReference type="InterPro" id="IPR010979">
    <property type="entry name" value="Ribosomal_uS13-like_H2TH"/>
</dbReference>
<dbReference type="InterPro" id="IPR012319">
    <property type="entry name" value="FPG_cat"/>
</dbReference>
<dbReference type="PANTHER" id="PTHR22993">
    <property type="entry name" value="FORMAMIDOPYRIMIDINE-DNA GLYCOSYLASE"/>
    <property type="match status" value="1"/>
</dbReference>
<dbReference type="GO" id="GO:0003906">
    <property type="term" value="F:DNA-(apurinic or apyrimidinic site) endonuclease activity"/>
    <property type="evidence" value="ECO:0007669"/>
    <property type="project" value="InterPro"/>
</dbReference>
<dbReference type="GO" id="GO:0005634">
    <property type="term" value="C:nucleus"/>
    <property type="evidence" value="ECO:0007669"/>
    <property type="project" value="TreeGrafter"/>
</dbReference>
<dbReference type="KEGG" id="mis:MICPUN_60143"/>
<evidence type="ECO:0000256" key="9">
    <source>
        <dbReference type="ARBA" id="ARBA00023295"/>
    </source>
</evidence>
<evidence type="ECO:0000256" key="4">
    <source>
        <dbReference type="ARBA" id="ARBA00022801"/>
    </source>
</evidence>
<dbReference type="PROSITE" id="PS51068">
    <property type="entry name" value="FPG_CAT"/>
    <property type="match status" value="1"/>
</dbReference>
<dbReference type="CDD" id="cd08972">
    <property type="entry name" value="PF_Nei_N"/>
    <property type="match status" value="1"/>
</dbReference>
<accession>C1EAP1</accession>
<dbReference type="GO" id="GO:0008534">
    <property type="term" value="F:oxidized purine nucleobase lesion DNA N-glycosylase activity"/>
    <property type="evidence" value="ECO:0007669"/>
    <property type="project" value="UniProtKB-EC"/>
</dbReference>
<keyword evidence="12" id="KW-1185">Reference proteome</keyword>
<evidence type="ECO:0000256" key="8">
    <source>
        <dbReference type="ARBA" id="ARBA00023268"/>
    </source>
</evidence>
<dbReference type="eggNOG" id="ENOG502QVDB">
    <property type="taxonomic scope" value="Eukaryota"/>
</dbReference>
<dbReference type="RefSeq" id="XP_002503637.1">
    <property type="nucleotide sequence ID" value="XM_002503591.1"/>
</dbReference>
<dbReference type="SUPFAM" id="SSF81624">
    <property type="entry name" value="N-terminal domain of MutM-like DNA repair proteins"/>
    <property type="match status" value="1"/>
</dbReference>
<dbReference type="GO" id="GO:0006284">
    <property type="term" value="P:base-excision repair"/>
    <property type="evidence" value="ECO:0007669"/>
    <property type="project" value="InterPro"/>
</dbReference>
<dbReference type="OrthoDB" id="444592at2759"/>
<evidence type="ECO:0000259" key="10">
    <source>
        <dbReference type="PROSITE" id="PS51068"/>
    </source>
</evidence>
<dbReference type="InterPro" id="IPR035937">
    <property type="entry name" value="FPG_N"/>
</dbReference>
<evidence type="ECO:0000256" key="2">
    <source>
        <dbReference type="ARBA" id="ARBA00009409"/>
    </source>
</evidence>
<reference evidence="11 12" key="1">
    <citation type="journal article" date="2009" name="Science">
        <title>Green evolution and dynamic adaptations revealed by genomes of the marine picoeukaryotes Micromonas.</title>
        <authorList>
            <person name="Worden A.Z."/>
            <person name="Lee J.H."/>
            <person name="Mock T."/>
            <person name="Rouze P."/>
            <person name="Simmons M.P."/>
            <person name="Aerts A.L."/>
            <person name="Allen A.E."/>
            <person name="Cuvelier M.L."/>
            <person name="Derelle E."/>
            <person name="Everett M.V."/>
            <person name="Foulon E."/>
            <person name="Grimwood J."/>
            <person name="Gundlach H."/>
            <person name="Henrissat B."/>
            <person name="Napoli C."/>
            <person name="McDonald S.M."/>
            <person name="Parker M.S."/>
            <person name="Rombauts S."/>
            <person name="Salamov A."/>
            <person name="Von Dassow P."/>
            <person name="Badger J.H."/>
            <person name="Coutinho P.M."/>
            <person name="Demir E."/>
            <person name="Dubchak I."/>
            <person name="Gentemann C."/>
            <person name="Eikrem W."/>
            <person name="Gready J.E."/>
            <person name="John U."/>
            <person name="Lanier W."/>
            <person name="Lindquist E.A."/>
            <person name="Lucas S."/>
            <person name="Mayer K.F."/>
            <person name="Moreau H."/>
            <person name="Not F."/>
            <person name="Otillar R."/>
            <person name="Panaud O."/>
            <person name="Pangilinan J."/>
            <person name="Paulsen I."/>
            <person name="Piegu B."/>
            <person name="Poliakov A."/>
            <person name="Robbens S."/>
            <person name="Schmutz J."/>
            <person name="Toulza E."/>
            <person name="Wyss T."/>
            <person name="Zelensky A."/>
            <person name="Zhou K."/>
            <person name="Armbrust E.V."/>
            <person name="Bhattacharya D."/>
            <person name="Goodenough U.W."/>
            <person name="Van de Peer Y."/>
            <person name="Grigoriev I.V."/>
        </authorList>
    </citation>
    <scope>NUCLEOTIDE SEQUENCE [LARGE SCALE GENOMIC DNA]</scope>
    <source>
        <strain evidence="12">RCC299 / NOUM17</strain>
    </source>
</reference>
<keyword evidence="8" id="KW-0511">Multifunctional enzyme</keyword>
<keyword evidence="7" id="KW-0456">Lyase</keyword>
<dbReference type="Gene3D" id="3.20.190.10">
    <property type="entry name" value="MutM-like, N-terminal"/>
    <property type="match status" value="1"/>
</dbReference>
<protein>
    <recommendedName>
        <fullName evidence="10">Formamidopyrimidine-DNA glycosylase catalytic domain-containing protein</fullName>
    </recommendedName>
</protein>
<dbReference type="Proteomes" id="UP000002009">
    <property type="component" value="Chromosome 7"/>
</dbReference>
<keyword evidence="9" id="KW-0326">Glycosidase</keyword>
<feature type="domain" description="Formamidopyrimidine-DNA glycosylase catalytic" evidence="10">
    <location>
        <begin position="2"/>
        <end position="133"/>
    </location>
</feature>
<evidence type="ECO:0000313" key="11">
    <source>
        <dbReference type="EMBL" id="ACO64895.1"/>
    </source>
</evidence>
<dbReference type="AlphaFoldDB" id="C1EAP1"/>
<dbReference type="GO" id="GO:0008270">
    <property type="term" value="F:zinc ion binding"/>
    <property type="evidence" value="ECO:0007669"/>
    <property type="project" value="InterPro"/>
</dbReference>
<dbReference type="FunCoup" id="C1EAP1">
    <property type="interactions" value="636"/>
</dbReference>
<dbReference type="PANTHER" id="PTHR22993:SF9">
    <property type="entry name" value="FORMAMIDOPYRIMIDINE-DNA GLYCOSYLASE"/>
    <property type="match status" value="1"/>
</dbReference>
<evidence type="ECO:0000256" key="3">
    <source>
        <dbReference type="ARBA" id="ARBA00022763"/>
    </source>
</evidence>
<proteinExistence type="inferred from homology"/>
<evidence type="ECO:0000256" key="5">
    <source>
        <dbReference type="ARBA" id="ARBA00023125"/>
    </source>
</evidence>
<dbReference type="InterPro" id="IPR015886">
    <property type="entry name" value="H2TH_FPG"/>
</dbReference>
<dbReference type="EMBL" id="CP001328">
    <property type="protein sequence ID" value="ACO64895.1"/>
    <property type="molecule type" value="Genomic_DNA"/>
</dbReference>
<gene>
    <name evidence="11" type="ORF">MICPUN_60143</name>
</gene>
<dbReference type="GeneID" id="8244928"/>
<dbReference type="SMART" id="SM01232">
    <property type="entry name" value="H2TH"/>
    <property type="match status" value="1"/>
</dbReference>
<name>C1EAP1_MICCC</name>
<dbReference type="GO" id="GO:0016829">
    <property type="term" value="F:lyase activity"/>
    <property type="evidence" value="ECO:0007669"/>
    <property type="project" value="UniProtKB-KW"/>
</dbReference>
<organism evidence="11 12">
    <name type="scientific">Micromonas commoda (strain RCC299 / NOUM17 / CCMP2709)</name>
    <name type="common">Picoplanktonic green alga</name>
    <dbReference type="NCBI Taxonomy" id="296587"/>
    <lineage>
        <taxon>Eukaryota</taxon>
        <taxon>Viridiplantae</taxon>
        <taxon>Chlorophyta</taxon>
        <taxon>Mamiellophyceae</taxon>
        <taxon>Mamiellales</taxon>
        <taxon>Mamiellaceae</taxon>
        <taxon>Micromonas</taxon>
    </lineage>
</organism>
<comment type="similarity">
    <text evidence="2">Belongs to the FPG family.</text>
</comment>
<dbReference type="STRING" id="296587.C1EAP1"/>
<evidence type="ECO:0000256" key="6">
    <source>
        <dbReference type="ARBA" id="ARBA00023204"/>
    </source>
</evidence>
<keyword evidence="3" id="KW-0227">DNA damage</keyword>
<keyword evidence="6" id="KW-0234">DNA repair</keyword>
<dbReference type="Pfam" id="PF06831">
    <property type="entry name" value="H2TH"/>
    <property type="match status" value="1"/>
</dbReference>
<dbReference type="SMART" id="SM00898">
    <property type="entry name" value="Fapy_DNA_glyco"/>
    <property type="match status" value="1"/>
</dbReference>
<keyword evidence="4" id="KW-0378">Hydrolase</keyword>
<dbReference type="GO" id="GO:0003684">
    <property type="term" value="F:damaged DNA binding"/>
    <property type="evidence" value="ECO:0007669"/>
    <property type="project" value="InterPro"/>
</dbReference>
<sequence>MPELPEVESARCLVEAHCIGAKVTKVEFNEDGSFDEKIFKDVERKAFVSALLNKTLTAAHRRGKHMWWDMSGGADSPLFHFGMTGAFSIRGKGAMKYKAFVVDTSNWPPRFAKLVVTFDNGIALAYTDPRRFGRIRLVRGDVTASPPISELGFDPLLAMPDEAAFASRFAKRGGPIKSVLLDQTIAAGVGNWIADEVLYHSRLHPEQPAKSLTPAQLRDLRDAMEDVIKTACDAGADAEMFPDDWLFHHRWGKVAGEVGGEPIQFITVGEENEREACGWREGGAQETRGRER</sequence>
<evidence type="ECO:0000256" key="7">
    <source>
        <dbReference type="ARBA" id="ARBA00023239"/>
    </source>
</evidence>
<dbReference type="InParanoid" id="C1EAP1"/>
<evidence type="ECO:0000256" key="1">
    <source>
        <dbReference type="ARBA" id="ARBA00001668"/>
    </source>
</evidence>
<dbReference type="OMA" id="RTTHFCP"/>
<dbReference type="Pfam" id="PF01149">
    <property type="entry name" value="Fapy_DNA_glyco"/>
    <property type="match status" value="1"/>
</dbReference>
<evidence type="ECO:0000313" key="12">
    <source>
        <dbReference type="Proteomes" id="UP000002009"/>
    </source>
</evidence>
<dbReference type="Gene3D" id="1.10.8.50">
    <property type="match status" value="1"/>
</dbReference>
<comment type="catalytic activity">
    <reaction evidence="1">
        <text>Hydrolysis of DNA containing ring-opened 7-methylguanine residues, releasing 2,6-diamino-4-hydroxy-5-(N-methyl)formamidopyrimidine.</text>
        <dbReference type="EC" id="3.2.2.23"/>
    </reaction>
</comment>
<dbReference type="SUPFAM" id="SSF46946">
    <property type="entry name" value="S13-like H2TH domain"/>
    <property type="match status" value="1"/>
</dbReference>